<feature type="compositionally biased region" description="Polar residues" evidence="1">
    <location>
        <begin position="42"/>
        <end position="53"/>
    </location>
</feature>
<feature type="domain" description="AB hydrolase-1" evidence="2">
    <location>
        <begin position="74"/>
        <end position="198"/>
    </location>
</feature>
<dbReference type="Proteomes" id="UP000235786">
    <property type="component" value="Unassembled WGS sequence"/>
</dbReference>
<gene>
    <name evidence="3" type="ORF">L207DRAFT_501714</name>
</gene>
<dbReference type="Gene3D" id="3.40.50.1820">
    <property type="entry name" value="alpha/beta hydrolase"/>
    <property type="match status" value="1"/>
</dbReference>
<dbReference type="InterPro" id="IPR000073">
    <property type="entry name" value="AB_hydrolase_1"/>
</dbReference>
<evidence type="ECO:0000313" key="4">
    <source>
        <dbReference type="Proteomes" id="UP000235786"/>
    </source>
</evidence>
<dbReference type="EMBL" id="KZ613963">
    <property type="protein sequence ID" value="PMD31322.1"/>
    <property type="molecule type" value="Genomic_DNA"/>
</dbReference>
<dbReference type="OrthoDB" id="294702at2759"/>
<evidence type="ECO:0000259" key="2">
    <source>
        <dbReference type="Pfam" id="PF00561"/>
    </source>
</evidence>
<dbReference type="GO" id="GO:0016787">
    <property type="term" value="F:hydrolase activity"/>
    <property type="evidence" value="ECO:0007669"/>
    <property type="project" value="UniProtKB-KW"/>
</dbReference>
<dbReference type="Pfam" id="PF00561">
    <property type="entry name" value="Abhydrolase_1"/>
    <property type="match status" value="1"/>
</dbReference>
<protein>
    <submittedName>
        <fullName evidence="3">Alpha/beta-hydrolase</fullName>
    </submittedName>
</protein>
<dbReference type="SUPFAM" id="SSF53474">
    <property type="entry name" value="alpha/beta-Hydrolases"/>
    <property type="match status" value="1"/>
</dbReference>
<dbReference type="InterPro" id="IPR029058">
    <property type="entry name" value="AB_hydrolase_fold"/>
</dbReference>
<organism evidence="3 4">
    <name type="scientific">Hyaloscypha variabilis (strain UAMH 11265 / GT02V1 / F)</name>
    <name type="common">Meliniomyces variabilis</name>
    <dbReference type="NCBI Taxonomy" id="1149755"/>
    <lineage>
        <taxon>Eukaryota</taxon>
        <taxon>Fungi</taxon>
        <taxon>Dikarya</taxon>
        <taxon>Ascomycota</taxon>
        <taxon>Pezizomycotina</taxon>
        <taxon>Leotiomycetes</taxon>
        <taxon>Helotiales</taxon>
        <taxon>Hyaloscyphaceae</taxon>
        <taxon>Hyaloscypha</taxon>
        <taxon>Hyaloscypha variabilis</taxon>
    </lineage>
</organism>
<keyword evidence="4" id="KW-1185">Reference proteome</keyword>
<evidence type="ECO:0000256" key="1">
    <source>
        <dbReference type="SAM" id="MobiDB-lite"/>
    </source>
</evidence>
<accession>A0A2J6QYI2</accession>
<dbReference type="STRING" id="1149755.A0A2J6QYI2"/>
<proteinExistence type="predicted"/>
<dbReference type="AlphaFoldDB" id="A0A2J6QYI2"/>
<reference evidence="3 4" key="1">
    <citation type="submission" date="2016-04" db="EMBL/GenBank/DDBJ databases">
        <title>A degradative enzymes factory behind the ericoid mycorrhizal symbiosis.</title>
        <authorList>
            <consortium name="DOE Joint Genome Institute"/>
            <person name="Martino E."/>
            <person name="Morin E."/>
            <person name="Grelet G."/>
            <person name="Kuo A."/>
            <person name="Kohler A."/>
            <person name="Daghino S."/>
            <person name="Barry K."/>
            <person name="Choi C."/>
            <person name="Cichocki N."/>
            <person name="Clum A."/>
            <person name="Copeland A."/>
            <person name="Hainaut M."/>
            <person name="Haridas S."/>
            <person name="Labutti K."/>
            <person name="Lindquist E."/>
            <person name="Lipzen A."/>
            <person name="Khouja H.-R."/>
            <person name="Murat C."/>
            <person name="Ohm R."/>
            <person name="Olson A."/>
            <person name="Spatafora J."/>
            <person name="Veneault-Fourrey C."/>
            <person name="Henrissat B."/>
            <person name="Grigoriev I."/>
            <person name="Martin F."/>
            <person name="Perotto S."/>
        </authorList>
    </citation>
    <scope>NUCLEOTIDE SEQUENCE [LARGE SCALE GENOMIC DNA]</scope>
    <source>
        <strain evidence="3 4">F</strain>
    </source>
</reference>
<sequence>MRSSGTRFPLVKDVCNILSKRKLQFRTCQTRAPTKSAPARSPRSTAMAQSDSQTLVLPNSRTLGYAEYGNPNGKPLLYFHGFPSSRLEAYALDSIAFRRDIRLLALDRPGFGLSTHDQRRHINDWPTNIQTFASKLGLSRFAVLGVSGGGPYALACARQLPSEMLSAVGVLAGAAVWDRGIWTKGVPWYARLTYLAANYWPSGLRIVSAALVGTLRWIMTMRFVEKKIDALLEAATKAKLAKEKERGELQRREGLMGLFLGGFAQGTSGFVHEARLLTRDWGFRFEDITYDGIQVWHGSRDVNAPVERVRDMVERIPHCTLKEFDENHFGMGKHLEEVLDELIVAANK</sequence>
<evidence type="ECO:0000313" key="3">
    <source>
        <dbReference type="EMBL" id="PMD31322.1"/>
    </source>
</evidence>
<feature type="region of interest" description="Disordered" evidence="1">
    <location>
        <begin position="29"/>
        <end position="53"/>
    </location>
</feature>
<keyword evidence="3" id="KW-0378">Hydrolase</keyword>
<dbReference type="PANTHER" id="PTHR45763">
    <property type="entry name" value="HYDROLASE, ALPHA/BETA FOLD FAMILY PROTEIN, EXPRESSED-RELATED"/>
    <property type="match status" value="1"/>
</dbReference>
<dbReference type="PANTHER" id="PTHR45763:SF46">
    <property type="entry name" value="AB HYDROLASE-1 DOMAIN-CONTAINING PROTEIN"/>
    <property type="match status" value="1"/>
</dbReference>
<name>A0A2J6QYI2_HYAVF</name>